<dbReference type="Gene3D" id="2.60.120.620">
    <property type="entry name" value="q2cbj1_9rhob like domain"/>
    <property type="match status" value="1"/>
</dbReference>
<dbReference type="AlphaFoldDB" id="A0A9P9RF05"/>
<accession>A0A9P9RF05</accession>
<keyword evidence="2" id="KW-0560">Oxidoreductase</keyword>
<dbReference type="PANTHER" id="PTHR31630">
    <property type="entry name" value="PHYTANOYL-COA DIOXYGENASE-RELATED-RELATED"/>
    <property type="match status" value="1"/>
</dbReference>
<dbReference type="SUPFAM" id="SSF51197">
    <property type="entry name" value="Clavaminate synthase-like"/>
    <property type="match status" value="1"/>
</dbReference>
<dbReference type="Proteomes" id="UP000736672">
    <property type="component" value="Unassembled WGS sequence"/>
</dbReference>
<keyword evidence="3" id="KW-1185">Reference proteome</keyword>
<proteinExistence type="predicted"/>
<dbReference type="Pfam" id="PF05721">
    <property type="entry name" value="PhyH"/>
    <property type="match status" value="1"/>
</dbReference>
<reference evidence="2" key="1">
    <citation type="journal article" date="2021" name="Nat. Commun.">
        <title>Genetic determinants of endophytism in the Arabidopsis root mycobiome.</title>
        <authorList>
            <person name="Mesny F."/>
            <person name="Miyauchi S."/>
            <person name="Thiergart T."/>
            <person name="Pickel B."/>
            <person name="Atanasova L."/>
            <person name="Karlsson M."/>
            <person name="Huettel B."/>
            <person name="Barry K.W."/>
            <person name="Haridas S."/>
            <person name="Chen C."/>
            <person name="Bauer D."/>
            <person name="Andreopoulos W."/>
            <person name="Pangilinan J."/>
            <person name="LaButti K."/>
            <person name="Riley R."/>
            <person name="Lipzen A."/>
            <person name="Clum A."/>
            <person name="Drula E."/>
            <person name="Henrissat B."/>
            <person name="Kohler A."/>
            <person name="Grigoriev I.V."/>
            <person name="Martin F.M."/>
            <person name="Hacquard S."/>
        </authorList>
    </citation>
    <scope>NUCLEOTIDE SEQUENCE</scope>
    <source>
        <strain evidence="2">FSSC 5 MPI-SDFR-AT-0091</strain>
    </source>
</reference>
<dbReference type="InterPro" id="IPR008775">
    <property type="entry name" value="Phytyl_CoA_dOase-like"/>
</dbReference>
<keyword evidence="2" id="KW-0223">Dioxygenase</keyword>
<evidence type="ECO:0000313" key="2">
    <source>
        <dbReference type="EMBL" id="KAH7276083.1"/>
    </source>
</evidence>
<sequence>MTDWYQHYLDNGYAVVPNVIPKEKALAYQRAAFDWLKSFGNDALDLSDRSTWTPDNLPNISNFNAFTHYGVVHEKFMWDIRLEPGIIDVFEKLWGTRELLVSFDALNITLPRRPGHVPRQPQAHVDQSPYRQGLQCVQGIACFSKSGSEDGGLTVYPGTHKVVEDFFANYTSKADWRRKDFYTFTEDHIAWFEDQGYRPHKVTAEPGDLIIWDSRLIHWGAEPTPEGNTIRTITYVSYTPAYLASAETLEKKKEAFDKWLATTHWPHDNINIRASKPKFPDGTLDTRRSEPREKPELTDQLLKLAGVKPYGDSE</sequence>
<feature type="compositionally biased region" description="Basic and acidic residues" evidence="1">
    <location>
        <begin position="284"/>
        <end position="297"/>
    </location>
</feature>
<feature type="region of interest" description="Disordered" evidence="1">
    <location>
        <begin position="271"/>
        <end position="314"/>
    </location>
</feature>
<comment type="caution">
    <text evidence="2">The sequence shown here is derived from an EMBL/GenBank/DDBJ whole genome shotgun (WGS) entry which is preliminary data.</text>
</comment>
<dbReference type="OrthoDB" id="445007at2759"/>
<protein>
    <submittedName>
        <fullName evidence="2">Phytanoyl-CoA dioxygenase</fullName>
    </submittedName>
</protein>
<dbReference type="GO" id="GO:0051213">
    <property type="term" value="F:dioxygenase activity"/>
    <property type="evidence" value="ECO:0007669"/>
    <property type="project" value="UniProtKB-KW"/>
</dbReference>
<dbReference type="PANTHER" id="PTHR31630:SF6">
    <property type="entry name" value="PHYTANOYL-COA DIOXYGENASE-RELATED"/>
    <property type="match status" value="1"/>
</dbReference>
<organism evidence="2 3">
    <name type="scientific">Fusarium solani</name>
    <name type="common">Filamentous fungus</name>
    <dbReference type="NCBI Taxonomy" id="169388"/>
    <lineage>
        <taxon>Eukaryota</taxon>
        <taxon>Fungi</taxon>
        <taxon>Dikarya</taxon>
        <taxon>Ascomycota</taxon>
        <taxon>Pezizomycotina</taxon>
        <taxon>Sordariomycetes</taxon>
        <taxon>Hypocreomycetidae</taxon>
        <taxon>Hypocreales</taxon>
        <taxon>Nectriaceae</taxon>
        <taxon>Fusarium</taxon>
        <taxon>Fusarium solani species complex</taxon>
    </lineage>
</organism>
<dbReference type="EMBL" id="JAGTJS010000001">
    <property type="protein sequence ID" value="KAH7276083.1"/>
    <property type="molecule type" value="Genomic_DNA"/>
</dbReference>
<evidence type="ECO:0000256" key="1">
    <source>
        <dbReference type="SAM" id="MobiDB-lite"/>
    </source>
</evidence>
<evidence type="ECO:0000313" key="3">
    <source>
        <dbReference type="Proteomes" id="UP000736672"/>
    </source>
</evidence>
<gene>
    <name evidence="2" type="ORF">B0J15DRAFT_476525</name>
</gene>
<name>A0A9P9RF05_FUSSL</name>